<evidence type="ECO:0000313" key="2">
    <source>
        <dbReference type="Proteomes" id="UP000319783"/>
    </source>
</evidence>
<comment type="caution">
    <text evidence="1">The sequence shown here is derived from an EMBL/GenBank/DDBJ whole genome shotgun (WGS) entry which is preliminary data.</text>
</comment>
<name>A0A533QF84_9BACT</name>
<evidence type="ECO:0000313" key="1">
    <source>
        <dbReference type="EMBL" id="TLD43427.1"/>
    </source>
</evidence>
<gene>
    <name evidence="1" type="ORF">JETT_0245</name>
</gene>
<dbReference type="EMBL" id="SULG01000003">
    <property type="protein sequence ID" value="TLD43427.1"/>
    <property type="molecule type" value="Genomic_DNA"/>
</dbReference>
<sequence length="39" mass="4552">MEKYKHQYHISTARLDGWDYGSDGAYFVTVCTKNKACYT</sequence>
<organism evidence="1 2">
    <name type="scientific">Candidatus Jettenia ecosi</name>
    <dbReference type="NCBI Taxonomy" id="2494326"/>
    <lineage>
        <taxon>Bacteria</taxon>
        <taxon>Pseudomonadati</taxon>
        <taxon>Planctomycetota</taxon>
        <taxon>Candidatus Brocadiia</taxon>
        <taxon>Candidatus Brocadiales</taxon>
        <taxon>Candidatus Brocadiaceae</taxon>
        <taxon>Candidatus Jettenia</taxon>
    </lineage>
</organism>
<protein>
    <submittedName>
        <fullName evidence="1">Uncharacterized protein</fullName>
    </submittedName>
</protein>
<dbReference type="Proteomes" id="UP000319783">
    <property type="component" value="Unassembled WGS sequence"/>
</dbReference>
<accession>A0A533QF84</accession>
<dbReference type="AlphaFoldDB" id="A0A533QF84"/>
<reference evidence="1 2" key="1">
    <citation type="submission" date="2019-04" db="EMBL/GenBank/DDBJ databases">
        <title>Genome of a novel bacterium Candidatus Jettenia ecosi reconstructed from metagenome of an anammox bioreactor.</title>
        <authorList>
            <person name="Mardanov A.V."/>
            <person name="Beletsky A.V."/>
            <person name="Ravin N.V."/>
            <person name="Botchkova E.A."/>
            <person name="Litti Y.V."/>
            <person name="Nozhevnikova A.N."/>
        </authorList>
    </citation>
    <scope>NUCLEOTIDE SEQUENCE [LARGE SCALE GENOMIC DNA]</scope>
    <source>
        <strain evidence="1">J2</strain>
    </source>
</reference>
<proteinExistence type="predicted"/>